<dbReference type="Ensembl" id="ENSECRT00000017689.1">
    <property type="protein sequence ID" value="ENSECRP00000017352.1"/>
    <property type="gene ID" value="ENSECRG00000011578.1"/>
</dbReference>
<proteinExistence type="inferred from homology"/>
<reference evidence="7" key="3">
    <citation type="submission" date="2025-09" db="UniProtKB">
        <authorList>
            <consortium name="Ensembl"/>
        </authorList>
    </citation>
    <scope>IDENTIFICATION</scope>
</reference>
<evidence type="ECO:0000256" key="1">
    <source>
        <dbReference type="ARBA" id="ARBA00004245"/>
    </source>
</evidence>
<dbReference type="InterPro" id="IPR001152">
    <property type="entry name" value="Beta-thymosin"/>
</dbReference>
<dbReference type="GO" id="GO:0003785">
    <property type="term" value="F:actin monomer binding"/>
    <property type="evidence" value="ECO:0007669"/>
    <property type="project" value="InterPro"/>
</dbReference>
<evidence type="ECO:0000256" key="5">
    <source>
        <dbReference type="ARBA" id="ARBA00023212"/>
    </source>
</evidence>
<comment type="function">
    <text evidence="6">Plays an important role in the organization of the cytoskeleton. Binds to and sequesters actin monomers (G actin) and therefore inhibits actin polymerization.</text>
</comment>
<keyword evidence="5" id="KW-0206">Cytoskeleton</keyword>
<evidence type="ECO:0000256" key="4">
    <source>
        <dbReference type="ARBA" id="ARBA00023203"/>
    </source>
</evidence>
<dbReference type="AlphaFoldDB" id="A0A8C4SIC6"/>
<dbReference type="PROSITE" id="PS00500">
    <property type="entry name" value="THYMOSIN_B4"/>
    <property type="match status" value="1"/>
</dbReference>
<comment type="similarity">
    <text evidence="2">Belongs to the thymosin beta family.</text>
</comment>
<accession>A0A8C4SIC6</accession>
<name>A0A8C4SIC6_ERPCA</name>
<dbReference type="PANTHER" id="PTHR12021">
    <property type="entry name" value="THYMOSIN BETA"/>
    <property type="match status" value="1"/>
</dbReference>
<evidence type="ECO:0008006" key="9">
    <source>
        <dbReference type="Google" id="ProtNLM"/>
    </source>
</evidence>
<keyword evidence="8" id="KW-1185">Reference proteome</keyword>
<dbReference type="Pfam" id="PF01290">
    <property type="entry name" value="Thymosin"/>
    <property type="match status" value="1"/>
</dbReference>
<dbReference type="InterPro" id="IPR038386">
    <property type="entry name" value="Beta-thymosin_sf"/>
</dbReference>
<dbReference type="GO" id="GO:0030334">
    <property type="term" value="P:regulation of cell migration"/>
    <property type="evidence" value="ECO:0007669"/>
    <property type="project" value="TreeGrafter"/>
</dbReference>
<evidence type="ECO:0000313" key="7">
    <source>
        <dbReference type="Ensembl" id="ENSECRP00000017352.1"/>
    </source>
</evidence>
<evidence type="ECO:0000256" key="3">
    <source>
        <dbReference type="ARBA" id="ARBA00022490"/>
    </source>
</evidence>
<dbReference type="GO" id="GO:0005737">
    <property type="term" value="C:cytoplasm"/>
    <property type="evidence" value="ECO:0007669"/>
    <property type="project" value="TreeGrafter"/>
</dbReference>
<protein>
    <recommendedName>
        <fullName evidence="9">Thymosin beta</fullName>
    </recommendedName>
</protein>
<dbReference type="PANTHER" id="PTHR12021:SF26">
    <property type="entry name" value="THYMOSIN BETA"/>
    <property type="match status" value="1"/>
</dbReference>
<sequence length="44" mass="5185">MKMDKPSLEEIMGFDKSKLRKTETIEKNPLPTKEIMKEKVYSVL</sequence>
<keyword evidence="3" id="KW-0963">Cytoplasm</keyword>
<dbReference type="GO" id="GO:0007015">
    <property type="term" value="P:actin filament organization"/>
    <property type="evidence" value="ECO:0007669"/>
    <property type="project" value="InterPro"/>
</dbReference>
<reference evidence="7" key="2">
    <citation type="submission" date="2025-08" db="UniProtKB">
        <authorList>
            <consortium name="Ensembl"/>
        </authorList>
    </citation>
    <scope>IDENTIFICATION</scope>
</reference>
<evidence type="ECO:0000313" key="8">
    <source>
        <dbReference type="Proteomes" id="UP000694620"/>
    </source>
</evidence>
<reference evidence="7" key="1">
    <citation type="submission" date="2021-06" db="EMBL/GenBank/DDBJ databases">
        <authorList>
            <consortium name="Wellcome Sanger Institute Data Sharing"/>
        </authorList>
    </citation>
    <scope>NUCLEOTIDE SEQUENCE [LARGE SCALE GENOMIC DNA]</scope>
</reference>
<dbReference type="Proteomes" id="UP000694620">
    <property type="component" value="Chromosome 4"/>
</dbReference>
<dbReference type="GO" id="GO:0005856">
    <property type="term" value="C:cytoskeleton"/>
    <property type="evidence" value="ECO:0007669"/>
    <property type="project" value="UniProtKB-SubCell"/>
</dbReference>
<dbReference type="FunFam" id="1.20.5.520:FF:000001">
    <property type="entry name" value="Thymosin beta"/>
    <property type="match status" value="1"/>
</dbReference>
<dbReference type="Gene3D" id="1.20.5.520">
    <property type="entry name" value="Single helix bin"/>
    <property type="match status" value="1"/>
</dbReference>
<evidence type="ECO:0000256" key="6">
    <source>
        <dbReference type="ARBA" id="ARBA00025497"/>
    </source>
</evidence>
<keyword evidence="4" id="KW-0009">Actin-binding</keyword>
<comment type="subcellular location">
    <subcellularLocation>
        <location evidence="1">Cytoplasm</location>
        <location evidence="1">Cytoskeleton</location>
    </subcellularLocation>
</comment>
<dbReference type="SMART" id="SM00152">
    <property type="entry name" value="THY"/>
    <property type="match status" value="1"/>
</dbReference>
<evidence type="ECO:0000256" key="2">
    <source>
        <dbReference type="ARBA" id="ARBA00009511"/>
    </source>
</evidence>
<organism evidence="7 8">
    <name type="scientific">Erpetoichthys calabaricus</name>
    <name type="common">Rope fish</name>
    <name type="synonym">Calamoichthys calabaricus</name>
    <dbReference type="NCBI Taxonomy" id="27687"/>
    <lineage>
        <taxon>Eukaryota</taxon>
        <taxon>Metazoa</taxon>
        <taxon>Chordata</taxon>
        <taxon>Craniata</taxon>
        <taxon>Vertebrata</taxon>
        <taxon>Euteleostomi</taxon>
        <taxon>Actinopterygii</taxon>
        <taxon>Polypteriformes</taxon>
        <taxon>Polypteridae</taxon>
        <taxon>Erpetoichthys</taxon>
    </lineage>
</organism>